<dbReference type="RefSeq" id="YP_009015625.1">
    <property type="nucleotide sequence ID" value="NC_023719.1"/>
</dbReference>
<proteinExistence type="predicted"/>
<keyword evidence="2" id="KW-1185">Reference proteome</keyword>
<evidence type="ECO:0000313" key="2">
    <source>
        <dbReference type="Proteomes" id="UP000009273"/>
    </source>
</evidence>
<organism evidence="1 2">
    <name type="scientific">Bacillus phage G</name>
    <dbReference type="NCBI Taxonomy" id="2884420"/>
    <lineage>
        <taxon>Viruses</taxon>
        <taxon>Duplodnaviria</taxon>
        <taxon>Heunggongvirae</taxon>
        <taxon>Uroviricota</taxon>
        <taxon>Caudoviricetes</taxon>
        <taxon>Donellivirus</taxon>
        <taxon>Donellivirus gee</taxon>
    </lineage>
</organism>
<dbReference type="GeneID" id="18563537"/>
<dbReference type="Proteomes" id="UP000009273">
    <property type="component" value="Segment"/>
</dbReference>
<dbReference type="EMBL" id="JN638751">
    <property type="protein sequence ID" value="AEO93581.1"/>
    <property type="molecule type" value="Genomic_DNA"/>
</dbReference>
<protein>
    <submittedName>
        <fullName evidence="1">Gp322</fullName>
    </submittedName>
</protein>
<evidence type="ECO:0000313" key="1">
    <source>
        <dbReference type="EMBL" id="AEO93581.1"/>
    </source>
</evidence>
<reference evidence="1 2" key="1">
    <citation type="submission" date="2011-09" db="EMBL/GenBank/DDBJ databases">
        <authorList>
            <person name="Pope W.H."/>
            <person name="Pedulla M.L."/>
            <person name="Ford M.E."/>
            <person name="Peebles C.L."/>
            <person name="Hatfull G.H."/>
            <person name="Hendrix R.W."/>
        </authorList>
    </citation>
    <scope>NUCLEOTIDE SEQUENCE [LARGE SCALE GENOMIC DNA]</scope>
    <source>
        <strain evidence="1">G</strain>
    </source>
</reference>
<name>G3MA63_9CAUD</name>
<gene>
    <name evidence="1" type="primary">322</name>
    <name evidence="1" type="ORF">G_322</name>
</gene>
<dbReference type="KEGG" id="vg:18563537"/>
<accession>G3MA63</accession>
<sequence length="137" mass="16421">MEVEVLQESLFNDKNYLELIEFLNSLAIAKQLLGKELVYQILEKDNSSVLTQKIKNRFNTHGLEIVVFNNYCQFTISFYDNNYQTKGVKGNLKSERFIYTAAKHGDYVEYRFNIYGDKKHQVTRIKRLFRFFEKYVY</sequence>